<gene>
    <name evidence="1" type="ORF">D0Y65_038928</name>
</gene>
<evidence type="ECO:0000313" key="1">
    <source>
        <dbReference type="EMBL" id="RZB69361.1"/>
    </source>
</evidence>
<name>A0A445H7W1_GLYSO</name>
<keyword evidence="2" id="KW-1185">Reference proteome</keyword>
<reference evidence="1 2" key="1">
    <citation type="submission" date="2018-09" db="EMBL/GenBank/DDBJ databases">
        <title>A high-quality reference genome of wild soybean provides a powerful tool to mine soybean genomes.</title>
        <authorList>
            <person name="Xie M."/>
            <person name="Chung C.Y.L."/>
            <person name="Li M.-W."/>
            <person name="Wong F.-L."/>
            <person name="Chan T.-F."/>
            <person name="Lam H.-M."/>
        </authorList>
    </citation>
    <scope>NUCLEOTIDE SEQUENCE [LARGE SCALE GENOMIC DNA]</scope>
    <source>
        <strain evidence="2">cv. W05</strain>
        <tissue evidence="1">Hypocotyl of etiolated seedlings</tissue>
    </source>
</reference>
<dbReference type="PROSITE" id="PS51257">
    <property type="entry name" value="PROKAR_LIPOPROTEIN"/>
    <property type="match status" value="1"/>
</dbReference>
<organism evidence="1 2">
    <name type="scientific">Glycine soja</name>
    <name type="common">Wild soybean</name>
    <dbReference type="NCBI Taxonomy" id="3848"/>
    <lineage>
        <taxon>Eukaryota</taxon>
        <taxon>Viridiplantae</taxon>
        <taxon>Streptophyta</taxon>
        <taxon>Embryophyta</taxon>
        <taxon>Tracheophyta</taxon>
        <taxon>Spermatophyta</taxon>
        <taxon>Magnoliopsida</taxon>
        <taxon>eudicotyledons</taxon>
        <taxon>Gunneridae</taxon>
        <taxon>Pentapetalae</taxon>
        <taxon>rosids</taxon>
        <taxon>fabids</taxon>
        <taxon>Fabales</taxon>
        <taxon>Fabaceae</taxon>
        <taxon>Papilionoideae</taxon>
        <taxon>50 kb inversion clade</taxon>
        <taxon>NPAAA clade</taxon>
        <taxon>indigoferoid/millettioid clade</taxon>
        <taxon>Phaseoleae</taxon>
        <taxon>Glycine</taxon>
        <taxon>Glycine subgen. Soja</taxon>
    </lineage>
</organism>
<dbReference type="EMBL" id="QZWG01000014">
    <property type="protein sequence ID" value="RZB69361.1"/>
    <property type="molecule type" value="Genomic_DNA"/>
</dbReference>
<dbReference type="Proteomes" id="UP000289340">
    <property type="component" value="Chromosome 14"/>
</dbReference>
<evidence type="ECO:0000313" key="2">
    <source>
        <dbReference type="Proteomes" id="UP000289340"/>
    </source>
</evidence>
<sequence length="72" mass="8337">MSLNDKSVSAPPFLNPNASFTHFICACPPWTTCPRPQLRRHGHTRRGCDLRVRTQLLMLQLPNKMNDKHKVR</sequence>
<proteinExistence type="predicted"/>
<dbReference type="AlphaFoldDB" id="A0A445H7W1"/>
<comment type="caution">
    <text evidence="1">The sequence shown here is derived from an EMBL/GenBank/DDBJ whole genome shotgun (WGS) entry which is preliminary data.</text>
</comment>
<accession>A0A445H7W1</accession>
<protein>
    <submittedName>
        <fullName evidence="1">Uncharacterized protein</fullName>
    </submittedName>
</protein>